<keyword evidence="3" id="KW-1185">Reference proteome</keyword>
<name>A0A059EXG0_9MICR</name>
<dbReference type="Proteomes" id="UP000030655">
    <property type="component" value="Unassembled WGS sequence"/>
</dbReference>
<keyword evidence="1" id="KW-0812">Transmembrane</keyword>
<reference evidence="3" key="1">
    <citation type="submission" date="2013-02" db="EMBL/GenBank/DDBJ databases">
        <authorList>
            <consortium name="The Broad Institute Genome Sequencing Platform"/>
            <person name="Cuomo C."/>
            <person name="Becnel J."/>
            <person name="Sanscrainte N."/>
            <person name="Walker B."/>
            <person name="Young S.K."/>
            <person name="Zeng Q."/>
            <person name="Gargeya S."/>
            <person name="Fitzgerald M."/>
            <person name="Haas B."/>
            <person name="Abouelleil A."/>
            <person name="Alvarado L."/>
            <person name="Arachchi H.M."/>
            <person name="Berlin A.M."/>
            <person name="Chapman S.B."/>
            <person name="Dewar J."/>
            <person name="Goldberg J."/>
            <person name="Griggs A."/>
            <person name="Gujja S."/>
            <person name="Hansen M."/>
            <person name="Howarth C."/>
            <person name="Imamovic A."/>
            <person name="Larimer J."/>
            <person name="McCowan C."/>
            <person name="Murphy C."/>
            <person name="Neiman D."/>
            <person name="Pearson M."/>
            <person name="Priest M."/>
            <person name="Roberts A."/>
            <person name="Saif S."/>
            <person name="Shea T."/>
            <person name="Sisk P."/>
            <person name="Sykes S."/>
            <person name="Wortman J."/>
            <person name="Nusbaum C."/>
            <person name="Birren B."/>
        </authorList>
    </citation>
    <scope>NUCLEOTIDE SEQUENCE [LARGE SCALE GENOMIC DNA]</scope>
    <source>
        <strain evidence="3">PRA339</strain>
    </source>
</reference>
<dbReference type="AlphaFoldDB" id="A0A059EXG0"/>
<evidence type="ECO:0000256" key="1">
    <source>
        <dbReference type="SAM" id="Phobius"/>
    </source>
</evidence>
<evidence type="ECO:0000313" key="2">
    <source>
        <dbReference type="EMBL" id="KCZ79580.1"/>
    </source>
</evidence>
<keyword evidence="1" id="KW-1133">Transmembrane helix</keyword>
<sequence>MHNLTSAKIILSYFPVILQTLISGIVVKLLNFLHIPHLLYILIDLRWNSMVLFIYCINRFIHSWMANFMFCPQCHFNRFRFKIEHGSFKKPSCCLKQRISSIIQIS</sequence>
<keyword evidence="1" id="KW-0472">Membrane</keyword>
<organism evidence="2 3">
    <name type="scientific">Anncaliia algerae PRA339</name>
    <dbReference type="NCBI Taxonomy" id="1288291"/>
    <lineage>
        <taxon>Eukaryota</taxon>
        <taxon>Fungi</taxon>
        <taxon>Fungi incertae sedis</taxon>
        <taxon>Microsporidia</taxon>
        <taxon>Tubulinosematoidea</taxon>
        <taxon>Tubulinosematidae</taxon>
        <taxon>Anncaliia</taxon>
    </lineage>
</organism>
<accession>A0A059EXG0</accession>
<dbReference type="HOGENOM" id="CLU_2222596_0_0_1"/>
<gene>
    <name evidence="2" type="ORF">H312_03025</name>
</gene>
<dbReference type="EMBL" id="KK365254">
    <property type="protein sequence ID" value="KCZ79580.1"/>
    <property type="molecule type" value="Genomic_DNA"/>
</dbReference>
<reference evidence="2 3" key="2">
    <citation type="submission" date="2014-03" db="EMBL/GenBank/DDBJ databases">
        <title>The Genome Sequence of Anncaliia algerae insect isolate PRA339.</title>
        <authorList>
            <consortium name="The Broad Institute Genome Sequencing Platform"/>
            <consortium name="The Broad Institute Genome Sequencing Center for Infectious Disease"/>
            <person name="Cuomo C."/>
            <person name="Becnel J."/>
            <person name="Sanscrainte N."/>
            <person name="Walker B."/>
            <person name="Young S.K."/>
            <person name="Zeng Q."/>
            <person name="Gargeya S."/>
            <person name="Fitzgerald M."/>
            <person name="Haas B."/>
            <person name="Abouelleil A."/>
            <person name="Alvarado L."/>
            <person name="Arachchi H.M."/>
            <person name="Berlin A.M."/>
            <person name="Chapman S.B."/>
            <person name="Dewar J."/>
            <person name="Goldberg J."/>
            <person name="Griggs A."/>
            <person name="Gujja S."/>
            <person name="Hansen M."/>
            <person name="Howarth C."/>
            <person name="Imamovic A."/>
            <person name="Larimer J."/>
            <person name="McCowan C."/>
            <person name="Murphy C."/>
            <person name="Neiman D."/>
            <person name="Pearson M."/>
            <person name="Priest M."/>
            <person name="Roberts A."/>
            <person name="Saif S."/>
            <person name="Shea T."/>
            <person name="Sisk P."/>
            <person name="Sykes S."/>
            <person name="Wortman J."/>
            <person name="Nusbaum C."/>
            <person name="Birren B."/>
        </authorList>
    </citation>
    <scope>NUCLEOTIDE SEQUENCE [LARGE SCALE GENOMIC DNA]</scope>
    <source>
        <strain evidence="2 3">PRA339</strain>
    </source>
</reference>
<dbReference type="VEuPathDB" id="MicrosporidiaDB:H312_03025"/>
<evidence type="ECO:0000313" key="3">
    <source>
        <dbReference type="Proteomes" id="UP000030655"/>
    </source>
</evidence>
<protein>
    <submittedName>
        <fullName evidence="2">Uncharacterized protein</fullName>
    </submittedName>
</protein>
<feature type="transmembrane region" description="Helical" evidence="1">
    <location>
        <begin position="12"/>
        <end position="32"/>
    </location>
</feature>
<proteinExistence type="predicted"/>